<protein>
    <submittedName>
        <fullName evidence="1">Uncharacterized protein</fullName>
    </submittedName>
</protein>
<feature type="non-terminal residue" evidence="1">
    <location>
        <position position="1"/>
    </location>
</feature>
<dbReference type="Proteomes" id="UP000695562">
    <property type="component" value="Unassembled WGS sequence"/>
</dbReference>
<sequence length="224" mass="25669">EQIKNLKKDDTVYYFSDSKCVNTSQISITNNDGVVDRTIDYPKDPNSKLLIVAYNDTMGISSMKFTLNSGTFCSKLSIDNLFSSRRYEMQLVGNQYKLIQYTPNNLAITSYCDTNVFVQVRIHGTIKKHSFFMQINENTQSLDNVPYLGDIKLIRVKGFGTQVACTKFRITQTCPEGQSKCLPKNSPYRPLQGYRKTFDSKLQTINIGEEYTYIPFYPLGQVKF</sequence>
<organism evidence="1 2">
    <name type="scientific">Polysphondylium violaceum</name>
    <dbReference type="NCBI Taxonomy" id="133409"/>
    <lineage>
        <taxon>Eukaryota</taxon>
        <taxon>Amoebozoa</taxon>
        <taxon>Evosea</taxon>
        <taxon>Eumycetozoa</taxon>
        <taxon>Dictyostelia</taxon>
        <taxon>Dictyosteliales</taxon>
        <taxon>Dictyosteliaceae</taxon>
        <taxon>Polysphondylium</taxon>
    </lineage>
</organism>
<reference evidence="1" key="1">
    <citation type="submission" date="2020-01" db="EMBL/GenBank/DDBJ databases">
        <title>Development of genomics and gene disruption for Polysphondylium violaceum indicates a role for the polyketide synthase stlB in stalk morphogenesis.</title>
        <authorList>
            <person name="Narita B."/>
            <person name="Kawabe Y."/>
            <person name="Kin K."/>
            <person name="Saito T."/>
            <person name="Gibbs R."/>
            <person name="Kuspa A."/>
            <person name="Muzny D."/>
            <person name="Queller D."/>
            <person name="Richards S."/>
            <person name="Strassman J."/>
            <person name="Sucgang R."/>
            <person name="Worley K."/>
            <person name="Schaap P."/>
        </authorList>
    </citation>
    <scope>NUCLEOTIDE SEQUENCE</scope>
    <source>
        <strain evidence="1">QSvi11</strain>
    </source>
</reference>
<accession>A0A8J4PJ60</accession>
<name>A0A8J4PJ60_9MYCE</name>
<proteinExistence type="predicted"/>
<evidence type="ECO:0000313" key="2">
    <source>
        <dbReference type="Proteomes" id="UP000695562"/>
    </source>
</evidence>
<dbReference type="EMBL" id="AJWJ01001126">
    <property type="protein sequence ID" value="KAF2068217.1"/>
    <property type="molecule type" value="Genomic_DNA"/>
</dbReference>
<keyword evidence="2" id="KW-1185">Reference proteome</keyword>
<comment type="caution">
    <text evidence="1">The sequence shown here is derived from an EMBL/GenBank/DDBJ whole genome shotgun (WGS) entry which is preliminary data.</text>
</comment>
<evidence type="ECO:0000313" key="1">
    <source>
        <dbReference type="EMBL" id="KAF2068217.1"/>
    </source>
</evidence>
<gene>
    <name evidence="1" type="ORF">CYY_010457</name>
</gene>
<dbReference type="AlphaFoldDB" id="A0A8J4PJ60"/>